<dbReference type="AlphaFoldDB" id="A0A1W1I2A0"/>
<dbReference type="InterPro" id="IPR030393">
    <property type="entry name" value="G_ENGB_dom"/>
</dbReference>
<dbReference type="PANTHER" id="PTHR11649:SF13">
    <property type="entry name" value="ENGB-TYPE G DOMAIN-CONTAINING PROTEIN"/>
    <property type="match status" value="1"/>
</dbReference>
<accession>A0A1W1I2A0</accession>
<keyword evidence="5 10" id="KW-0547">Nucleotide-binding</keyword>
<evidence type="ECO:0000256" key="9">
    <source>
        <dbReference type="ARBA" id="ARBA00023306"/>
    </source>
</evidence>
<dbReference type="NCBIfam" id="TIGR03598">
    <property type="entry name" value="GTPase_YsxC"/>
    <property type="match status" value="1"/>
</dbReference>
<evidence type="ECO:0000256" key="10">
    <source>
        <dbReference type="HAMAP-Rule" id="MF_00321"/>
    </source>
</evidence>
<comment type="similarity">
    <text evidence="2 10">Belongs to the TRAFAC class TrmE-Era-EngA-EngB-Septin-like GTPase superfamily. EngB GTPase family.</text>
</comment>
<evidence type="ECO:0000256" key="6">
    <source>
        <dbReference type="ARBA" id="ARBA00022842"/>
    </source>
</evidence>
<dbReference type="InterPro" id="IPR019987">
    <property type="entry name" value="GTP-bd_ribosome_bio_YsxC"/>
</dbReference>
<keyword evidence="8 10" id="KW-0717">Septation</keyword>
<name>A0A1W1I2A0_9BACT</name>
<dbReference type="Proteomes" id="UP000192042">
    <property type="component" value="Chromosome I"/>
</dbReference>
<dbReference type="CDD" id="cd01876">
    <property type="entry name" value="YihA_EngB"/>
    <property type="match status" value="1"/>
</dbReference>
<dbReference type="SUPFAM" id="SSF52540">
    <property type="entry name" value="P-loop containing nucleoside triphosphate hydrolases"/>
    <property type="match status" value="1"/>
</dbReference>
<dbReference type="GO" id="GO:0000917">
    <property type="term" value="P:division septum assembly"/>
    <property type="evidence" value="ECO:0007669"/>
    <property type="project" value="UniProtKB-KW"/>
</dbReference>
<protein>
    <recommendedName>
        <fullName evidence="10">Probable GTP-binding protein EngB</fullName>
    </recommendedName>
</protein>
<dbReference type="KEGG" id="nja:NSJP_0929"/>
<dbReference type="PANTHER" id="PTHR11649">
    <property type="entry name" value="MSS1/TRME-RELATED GTP-BINDING PROTEIN"/>
    <property type="match status" value="1"/>
</dbReference>
<dbReference type="Pfam" id="PF01926">
    <property type="entry name" value="MMR_HSR1"/>
    <property type="match status" value="1"/>
</dbReference>
<dbReference type="GO" id="GO:0046872">
    <property type="term" value="F:metal ion binding"/>
    <property type="evidence" value="ECO:0007669"/>
    <property type="project" value="UniProtKB-KW"/>
</dbReference>
<dbReference type="GO" id="GO:0005525">
    <property type="term" value="F:GTP binding"/>
    <property type="evidence" value="ECO:0007669"/>
    <property type="project" value="UniProtKB-UniRule"/>
</dbReference>
<evidence type="ECO:0000256" key="5">
    <source>
        <dbReference type="ARBA" id="ARBA00022741"/>
    </source>
</evidence>
<keyword evidence="4" id="KW-0479">Metal-binding</keyword>
<keyword evidence="7 10" id="KW-0342">GTP-binding</keyword>
<sequence>MVDTMKILTAEFIRSCVGPEQFPNGGLPEIAFVGRSNVGKSSLINSLLQRKSLAKVSRTPGKTRAVNVFSVVTGDVQLARFMIVDLPGYGYAKVSKSIRAQWGPLLEAYLTDREEVRIVVLLVESRVPAAQDRATIEWLLSIGHLPVVVATKVDKLKPSERVAGLRRLGAELGLDDRLPVIAYSSTTGEGRDRLWTVLKERTRI</sequence>
<comment type="cofactor">
    <cofactor evidence="1">
        <name>Mg(2+)</name>
        <dbReference type="ChEBI" id="CHEBI:18420"/>
    </cofactor>
</comment>
<comment type="function">
    <text evidence="10">Necessary for normal cell division and for the maintenance of normal septation.</text>
</comment>
<feature type="domain" description="EngB-type G" evidence="11">
    <location>
        <begin position="26"/>
        <end position="204"/>
    </location>
</feature>
<evidence type="ECO:0000256" key="7">
    <source>
        <dbReference type="ARBA" id="ARBA00023134"/>
    </source>
</evidence>
<evidence type="ECO:0000259" key="11">
    <source>
        <dbReference type="PROSITE" id="PS51706"/>
    </source>
</evidence>
<keyword evidence="3 10" id="KW-0132">Cell division</keyword>
<keyword evidence="9 10" id="KW-0131">Cell cycle</keyword>
<evidence type="ECO:0000256" key="2">
    <source>
        <dbReference type="ARBA" id="ARBA00009638"/>
    </source>
</evidence>
<evidence type="ECO:0000313" key="13">
    <source>
        <dbReference type="Proteomes" id="UP000192042"/>
    </source>
</evidence>
<keyword evidence="13" id="KW-1185">Reference proteome</keyword>
<evidence type="ECO:0000256" key="3">
    <source>
        <dbReference type="ARBA" id="ARBA00022618"/>
    </source>
</evidence>
<evidence type="ECO:0000256" key="8">
    <source>
        <dbReference type="ARBA" id="ARBA00023210"/>
    </source>
</evidence>
<organism evidence="12 13">
    <name type="scientific">Nitrospira japonica</name>
    <dbReference type="NCBI Taxonomy" id="1325564"/>
    <lineage>
        <taxon>Bacteria</taxon>
        <taxon>Pseudomonadati</taxon>
        <taxon>Nitrospirota</taxon>
        <taxon>Nitrospiria</taxon>
        <taxon>Nitrospirales</taxon>
        <taxon>Nitrospiraceae</taxon>
        <taxon>Nitrospira</taxon>
    </lineage>
</organism>
<gene>
    <name evidence="10 12" type="primary">engB</name>
    <name evidence="12" type="ORF">NSJP_0929</name>
</gene>
<dbReference type="InterPro" id="IPR027417">
    <property type="entry name" value="P-loop_NTPase"/>
</dbReference>
<dbReference type="Gene3D" id="3.40.50.300">
    <property type="entry name" value="P-loop containing nucleotide triphosphate hydrolases"/>
    <property type="match status" value="1"/>
</dbReference>
<dbReference type="GO" id="GO:0005829">
    <property type="term" value="C:cytosol"/>
    <property type="evidence" value="ECO:0007669"/>
    <property type="project" value="TreeGrafter"/>
</dbReference>
<evidence type="ECO:0000313" key="12">
    <source>
        <dbReference type="EMBL" id="SLM47101.1"/>
    </source>
</evidence>
<dbReference type="PROSITE" id="PS51706">
    <property type="entry name" value="G_ENGB"/>
    <property type="match status" value="1"/>
</dbReference>
<dbReference type="InterPro" id="IPR006073">
    <property type="entry name" value="GTP-bd"/>
</dbReference>
<dbReference type="HAMAP" id="MF_00321">
    <property type="entry name" value="GTPase_EngB"/>
    <property type="match status" value="1"/>
</dbReference>
<dbReference type="STRING" id="1325564.NSJP_0929"/>
<evidence type="ECO:0000256" key="1">
    <source>
        <dbReference type="ARBA" id="ARBA00001946"/>
    </source>
</evidence>
<dbReference type="EMBL" id="LT828648">
    <property type="protein sequence ID" value="SLM47101.1"/>
    <property type="molecule type" value="Genomic_DNA"/>
</dbReference>
<reference evidence="12 13" key="1">
    <citation type="submission" date="2017-03" db="EMBL/GenBank/DDBJ databases">
        <authorList>
            <person name="Afonso C.L."/>
            <person name="Miller P.J."/>
            <person name="Scott M.A."/>
            <person name="Spackman E."/>
            <person name="Goraichik I."/>
            <person name="Dimitrov K.M."/>
            <person name="Suarez D.L."/>
            <person name="Swayne D.E."/>
        </authorList>
    </citation>
    <scope>NUCLEOTIDE SEQUENCE [LARGE SCALE GENOMIC DNA]</scope>
    <source>
        <strain evidence="12">Genome sequencing of Nitrospira japonica strain NJ11</strain>
    </source>
</reference>
<evidence type="ECO:0000256" key="4">
    <source>
        <dbReference type="ARBA" id="ARBA00022723"/>
    </source>
</evidence>
<keyword evidence="6" id="KW-0460">Magnesium</keyword>
<proteinExistence type="inferred from homology"/>